<evidence type="ECO:0000313" key="2">
    <source>
        <dbReference type="EMBL" id="MCL6684570.1"/>
    </source>
</evidence>
<organism evidence="2 3">
    <name type="scientific">Sphingomonas alba</name>
    <dbReference type="NCBI Taxonomy" id="2908208"/>
    <lineage>
        <taxon>Bacteria</taxon>
        <taxon>Pseudomonadati</taxon>
        <taxon>Pseudomonadota</taxon>
        <taxon>Alphaproteobacteria</taxon>
        <taxon>Sphingomonadales</taxon>
        <taxon>Sphingomonadaceae</taxon>
        <taxon>Sphingomonas</taxon>
    </lineage>
</organism>
<dbReference type="EMBL" id="JAMGBD010000002">
    <property type="protein sequence ID" value="MCL6684570.1"/>
    <property type="molecule type" value="Genomic_DNA"/>
</dbReference>
<keyword evidence="1" id="KW-0472">Membrane</keyword>
<evidence type="ECO:0000256" key="1">
    <source>
        <dbReference type="SAM" id="Phobius"/>
    </source>
</evidence>
<keyword evidence="3" id="KW-1185">Reference proteome</keyword>
<feature type="transmembrane region" description="Helical" evidence="1">
    <location>
        <begin position="37"/>
        <end position="53"/>
    </location>
</feature>
<dbReference type="Proteomes" id="UP001165363">
    <property type="component" value="Unassembled WGS sequence"/>
</dbReference>
<name>A0ABT0RQ03_9SPHN</name>
<proteinExistence type="predicted"/>
<keyword evidence="1" id="KW-0812">Transmembrane</keyword>
<evidence type="ECO:0000313" key="3">
    <source>
        <dbReference type="Proteomes" id="UP001165363"/>
    </source>
</evidence>
<keyword evidence="1" id="KW-1133">Transmembrane helix</keyword>
<comment type="caution">
    <text evidence="2">The sequence shown here is derived from an EMBL/GenBank/DDBJ whole genome shotgun (WGS) entry which is preliminary data.</text>
</comment>
<reference evidence="2" key="1">
    <citation type="submission" date="2022-05" db="EMBL/GenBank/DDBJ databases">
        <authorList>
            <person name="Jo J.-H."/>
            <person name="Im W.-T."/>
        </authorList>
    </citation>
    <scope>NUCLEOTIDE SEQUENCE</scope>
    <source>
        <strain evidence="2">SE158</strain>
    </source>
</reference>
<accession>A0ABT0RQ03</accession>
<protein>
    <submittedName>
        <fullName evidence="2">Uncharacterized protein</fullName>
    </submittedName>
</protein>
<sequence>MNLLGTLSDPRRFGRRQPFVMEAVAAPSPALSDDMKLFLMTYLGGFLIVSIFLA</sequence>
<dbReference type="RefSeq" id="WP_249848976.1">
    <property type="nucleotide sequence ID" value="NZ_JAMGBD010000002.1"/>
</dbReference>
<gene>
    <name evidence="2" type="ORF">LZ536_11770</name>
</gene>